<dbReference type="GO" id="GO:0042802">
    <property type="term" value="F:identical protein binding"/>
    <property type="evidence" value="ECO:0007669"/>
    <property type="project" value="InterPro"/>
</dbReference>
<dbReference type="PRINTS" id="PR00834">
    <property type="entry name" value="PROTEASES2C"/>
</dbReference>
<feature type="region of interest" description="Disordered" evidence="3">
    <location>
        <begin position="660"/>
        <end position="758"/>
    </location>
</feature>
<gene>
    <name evidence="5" type="ORF">FYK55_07250</name>
</gene>
<dbReference type="InterPro" id="IPR001940">
    <property type="entry name" value="Peptidase_S1C"/>
</dbReference>
<dbReference type="GO" id="GO:0043130">
    <property type="term" value="F:ubiquitin binding"/>
    <property type="evidence" value="ECO:0007669"/>
    <property type="project" value="InterPro"/>
</dbReference>
<feature type="compositionally biased region" description="Basic and acidic residues" evidence="3">
    <location>
        <begin position="79"/>
        <end position="102"/>
    </location>
</feature>
<dbReference type="GO" id="GO:0016209">
    <property type="term" value="F:antioxidant activity"/>
    <property type="evidence" value="ECO:0007669"/>
    <property type="project" value="InterPro"/>
</dbReference>
<evidence type="ECO:0000313" key="5">
    <source>
        <dbReference type="EMBL" id="KAA5545438.1"/>
    </source>
</evidence>
<dbReference type="InterPro" id="IPR007131">
    <property type="entry name" value="SHD1"/>
</dbReference>
<keyword evidence="2" id="KW-0378">Hydrolase</keyword>
<dbReference type="Proteomes" id="UP000324479">
    <property type="component" value="Unassembled WGS sequence"/>
</dbReference>
<dbReference type="InterPro" id="IPR036249">
    <property type="entry name" value="Thioredoxin-like_sf"/>
</dbReference>
<dbReference type="SUPFAM" id="SSF52833">
    <property type="entry name" value="Thioredoxin-like"/>
    <property type="match status" value="1"/>
</dbReference>
<dbReference type="GO" id="GO:0008092">
    <property type="term" value="F:cytoskeletal protein binding"/>
    <property type="evidence" value="ECO:0007669"/>
    <property type="project" value="InterPro"/>
</dbReference>
<feature type="domain" description="Thioredoxin" evidence="4">
    <location>
        <begin position="517"/>
        <end position="658"/>
    </location>
</feature>
<comment type="caution">
    <text evidence="5">The sequence shown here is derived from an EMBL/GenBank/DDBJ whole genome shotgun (WGS) entry which is preliminary data.</text>
</comment>
<dbReference type="InterPro" id="IPR013766">
    <property type="entry name" value="Thioredoxin_domain"/>
</dbReference>
<feature type="compositionally biased region" description="Basic and acidic residues" evidence="3">
    <location>
        <begin position="749"/>
        <end position="758"/>
    </location>
</feature>
<dbReference type="InterPro" id="IPR009003">
    <property type="entry name" value="Peptidase_S1_PA"/>
</dbReference>
<dbReference type="Pfam" id="PF00578">
    <property type="entry name" value="AhpC-TSA"/>
    <property type="match status" value="1"/>
</dbReference>
<dbReference type="PANTHER" id="PTHR43343">
    <property type="entry name" value="PEPTIDASE S12"/>
    <property type="match status" value="1"/>
</dbReference>
<dbReference type="Gene3D" id="2.40.10.120">
    <property type="match status" value="1"/>
</dbReference>
<dbReference type="Gene3D" id="3.40.30.10">
    <property type="entry name" value="Glutaredoxin"/>
    <property type="match status" value="1"/>
</dbReference>
<feature type="compositionally biased region" description="Basic and acidic residues" evidence="3">
    <location>
        <begin position="694"/>
        <end position="704"/>
    </location>
</feature>
<dbReference type="EMBL" id="VWOX01000003">
    <property type="protein sequence ID" value="KAA5545438.1"/>
    <property type="molecule type" value="Genomic_DNA"/>
</dbReference>
<dbReference type="RefSeq" id="WP_150075707.1">
    <property type="nucleotide sequence ID" value="NZ_VWOX01000003.1"/>
</dbReference>
<dbReference type="PANTHER" id="PTHR43343:SF3">
    <property type="entry name" value="PROTEASE DO-LIKE 8, CHLOROPLASTIC"/>
    <property type="match status" value="1"/>
</dbReference>
<dbReference type="InterPro" id="IPR051201">
    <property type="entry name" value="Chloro_Bact_Ser_Proteases"/>
</dbReference>
<dbReference type="AlphaFoldDB" id="A0A5M6DD45"/>
<dbReference type="CDD" id="cd02966">
    <property type="entry name" value="TlpA_like_family"/>
    <property type="match status" value="1"/>
</dbReference>
<dbReference type="GO" id="GO:0030674">
    <property type="term" value="F:protein-macromolecule adaptor activity"/>
    <property type="evidence" value="ECO:0007669"/>
    <property type="project" value="InterPro"/>
</dbReference>
<keyword evidence="6" id="KW-1185">Reference proteome</keyword>
<sequence length="919" mass="99909">MFDLRVMALGALAGFGVLCPSLVFADDGRIWSDRSGRFSVEAEFVQVEDDQVRLRKTDGTVVDVPLTVLSGADRRFINDQLRDDQPRGDQRGQRDDIPDLRNHAPANASPTGSLEQAADAVVLVRTSDITGSSGLGSGFVIDSRGLIATNYHVVASAMSAEVRFRDGSTADVEGCLAVDKGRDLAILKVSELPRGLRPLRESLVARPPLGAPVIAIGHPRGFSHTISRGNVNAVRRTEELPAMIQSDLEASPQTLWIQTDAVISNGSSGGPILDQQGRVLGIATWIVPGEQLGFAVHVAHLVSLKRQADAAKSVIRFPLDAPSDHPMIPMEEDVAVLMNQMTRWLEEVVAAEGKKISLEKIHPAGEFIPRLSKLAKQHPKTRTAFQALLAALELASSDPRGASPELSPVITQLAEDHFAEPGLKYAALTLAAIDSEPARDFLKSLVRKSKAPETRASAALAMAINLRSQAVEPLSSDQRSLLERLLQLAIRDGQQTEVRGRSLGELAESMLYSLQHLSLGVEPPPLVGKTIDGESIQLSQTGGKPTLVVFSASWCGPSERLYPHIRNYINQFGDDNLEILGVYAEPVGTVKELQRTGKVTWPSIAQPAAETIFAQWRVDTLPTAFLIGPEGKIRYVSVGYEGRSLDAEVASLVVPEIKRSESQRPRLNGQSTVRPAQSKPVPASNPSEPELDVMSDRAAADSNDRMSSAESGKSPRLKPGERPSITNATKLDLTGVANQSLDEGPPRNTDNHMKGVPRGDIELAGVPFRVSDRYVQLKGRHRHENFPKSVPVKVDRSFDYLFLFHACKQWQTGGEQSVGWVVLEYDDGTSARLPMNYDQHVTDYWHNGTPKPLDHAAVGYVGSNPTLDEKPAFCLALFVARWQNPHPEKNVRQLRYVSAYAGAIAPFCLAMTVADAATP</sequence>
<dbReference type="InterPro" id="IPR000866">
    <property type="entry name" value="AhpC/TSA"/>
</dbReference>
<keyword evidence="1" id="KW-0645">Protease</keyword>
<organism evidence="5 6">
    <name type="scientific">Roseiconus nitratireducens</name>
    <dbReference type="NCBI Taxonomy" id="2605748"/>
    <lineage>
        <taxon>Bacteria</taxon>
        <taxon>Pseudomonadati</taxon>
        <taxon>Planctomycetota</taxon>
        <taxon>Planctomycetia</taxon>
        <taxon>Pirellulales</taxon>
        <taxon>Pirellulaceae</taxon>
        <taxon>Roseiconus</taxon>
    </lineage>
</organism>
<dbReference type="Pfam" id="PF03983">
    <property type="entry name" value="SHD1"/>
    <property type="match status" value="1"/>
</dbReference>
<protein>
    <submittedName>
        <fullName evidence="5">Redoxin domain-containing protein</fullName>
    </submittedName>
</protein>
<evidence type="ECO:0000256" key="2">
    <source>
        <dbReference type="ARBA" id="ARBA00022801"/>
    </source>
</evidence>
<dbReference type="Gene3D" id="2.30.30.700">
    <property type="entry name" value="SLA1 homology domain 1"/>
    <property type="match status" value="1"/>
</dbReference>
<evidence type="ECO:0000256" key="3">
    <source>
        <dbReference type="SAM" id="MobiDB-lite"/>
    </source>
</evidence>
<evidence type="ECO:0000313" key="6">
    <source>
        <dbReference type="Proteomes" id="UP000324479"/>
    </source>
</evidence>
<dbReference type="SUPFAM" id="SSF50494">
    <property type="entry name" value="Trypsin-like serine proteases"/>
    <property type="match status" value="1"/>
</dbReference>
<name>A0A5M6DD45_9BACT</name>
<evidence type="ECO:0000256" key="1">
    <source>
        <dbReference type="ARBA" id="ARBA00022670"/>
    </source>
</evidence>
<proteinExistence type="predicted"/>
<feature type="region of interest" description="Disordered" evidence="3">
    <location>
        <begin position="79"/>
        <end position="113"/>
    </location>
</feature>
<dbReference type="Pfam" id="PF13365">
    <property type="entry name" value="Trypsin_2"/>
    <property type="match status" value="1"/>
</dbReference>
<dbReference type="GO" id="GO:0016491">
    <property type="term" value="F:oxidoreductase activity"/>
    <property type="evidence" value="ECO:0007669"/>
    <property type="project" value="InterPro"/>
</dbReference>
<dbReference type="GO" id="GO:0004252">
    <property type="term" value="F:serine-type endopeptidase activity"/>
    <property type="evidence" value="ECO:0007669"/>
    <property type="project" value="InterPro"/>
</dbReference>
<reference evidence="5 6" key="1">
    <citation type="submission" date="2019-08" db="EMBL/GenBank/DDBJ databases">
        <authorList>
            <person name="Dhanesh K."/>
            <person name="Kumar G."/>
            <person name="Sasikala C."/>
            <person name="Venkata Ramana C."/>
        </authorList>
    </citation>
    <scope>NUCLEOTIDE SEQUENCE [LARGE SCALE GENOMIC DNA]</scope>
    <source>
        <strain evidence="5 6">JC645</strain>
    </source>
</reference>
<accession>A0A5M6DD45</accession>
<evidence type="ECO:0000259" key="4">
    <source>
        <dbReference type="PROSITE" id="PS51352"/>
    </source>
</evidence>
<dbReference type="PROSITE" id="PS51352">
    <property type="entry name" value="THIOREDOXIN_2"/>
    <property type="match status" value="1"/>
</dbReference>
<dbReference type="GO" id="GO:0006508">
    <property type="term" value="P:proteolysis"/>
    <property type="evidence" value="ECO:0007669"/>
    <property type="project" value="UniProtKB-KW"/>
</dbReference>